<dbReference type="FunFam" id="3.20.20.80:FF:000050">
    <property type="entry name" value="Beta-mannosidase B"/>
    <property type="match status" value="1"/>
</dbReference>
<comment type="pathway">
    <text evidence="2">Glycan metabolism; N-glycan degradation.</text>
</comment>
<dbReference type="InterPro" id="IPR006102">
    <property type="entry name" value="Ig-like_GH2"/>
</dbReference>
<protein>
    <recommendedName>
        <fullName evidence="9">Beta-mannosidase B</fullName>
        <ecNumber evidence="3">3.2.1.25</ecNumber>
    </recommendedName>
    <alternativeName>
        <fullName evidence="10">Mannanase B</fullName>
    </alternativeName>
</protein>
<feature type="domain" description="Beta-mannosidase-like galactose-binding" evidence="13">
    <location>
        <begin position="14"/>
        <end position="184"/>
    </location>
</feature>
<evidence type="ECO:0000256" key="4">
    <source>
        <dbReference type="ARBA" id="ARBA00022801"/>
    </source>
</evidence>
<evidence type="ECO:0000256" key="10">
    <source>
        <dbReference type="ARBA" id="ARBA00041614"/>
    </source>
</evidence>
<keyword evidence="15" id="KW-1185">Reference proteome</keyword>
<dbReference type="InterPro" id="IPR041447">
    <property type="entry name" value="Mannosidase_ig"/>
</dbReference>
<dbReference type="InterPro" id="IPR036156">
    <property type="entry name" value="Beta-gal/glucu_dom_sf"/>
</dbReference>
<comment type="catalytic activity">
    <reaction evidence="1">
        <text>Hydrolysis of terminal, non-reducing beta-D-mannose residues in beta-D-mannosides.</text>
        <dbReference type="EC" id="3.2.1.25"/>
    </reaction>
</comment>
<evidence type="ECO:0000313" key="15">
    <source>
        <dbReference type="Proteomes" id="UP000829364"/>
    </source>
</evidence>
<evidence type="ECO:0000259" key="12">
    <source>
        <dbReference type="Pfam" id="PF17786"/>
    </source>
</evidence>
<gene>
    <name evidence="14" type="ORF">JDV02_002091</name>
</gene>
<keyword evidence="5" id="KW-0119">Carbohydrate metabolism</keyword>
<evidence type="ECO:0000259" key="11">
    <source>
        <dbReference type="Pfam" id="PF00703"/>
    </source>
</evidence>
<dbReference type="GO" id="GO:0006516">
    <property type="term" value="P:glycoprotein catabolic process"/>
    <property type="evidence" value="ECO:0007669"/>
    <property type="project" value="TreeGrafter"/>
</dbReference>
<evidence type="ECO:0000256" key="6">
    <source>
        <dbReference type="ARBA" id="ARBA00023295"/>
    </source>
</evidence>
<proteinExistence type="inferred from homology"/>
<dbReference type="PANTHER" id="PTHR43730:SF1">
    <property type="entry name" value="BETA-MANNOSIDASE"/>
    <property type="match status" value="1"/>
</dbReference>
<dbReference type="InterPro" id="IPR054593">
    <property type="entry name" value="Beta-mannosidase-like_N2"/>
</dbReference>
<dbReference type="SUPFAM" id="SSF49303">
    <property type="entry name" value="beta-Galactosidase/glucuronidase domain"/>
    <property type="match status" value="2"/>
</dbReference>
<dbReference type="Pfam" id="PF00703">
    <property type="entry name" value="Glyco_hydro_2"/>
    <property type="match status" value="1"/>
</dbReference>
<dbReference type="InterPro" id="IPR050887">
    <property type="entry name" value="Beta-mannosidase_GH2"/>
</dbReference>
<evidence type="ECO:0000313" key="14">
    <source>
        <dbReference type="EMBL" id="UNI15567.1"/>
    </source>
</evidence>
<dbReference type="OrthoDB" id="2866996at2759"/>
<feature type="domain" description="Glycoside hydrolase family 2 immunoglobulin-like beta-sandwich" evidence="11">
    <location>
        <begin position="194"/>
        <end position="296"/>
    </location>
</feature>
<reference evidence="14" key="1">
    <citation type="submission" date="2021-11" db="EMBL/GenBank/DDBJ databases">
        <title>Purpureocillium_takamizusanense_genome.</title>
        <authorList>
            <person name="Nguyen N.-H."/>
        </authorList>
    </citation>
    <scope>NUCLEOTIDE SEQUENCE</scope>
    <source>
        <strain evidence="14">PT3</strain>
    </source>
</reference>
<evidence type="ECO:0000256" key="7">
    <source>
        <dbReference type="ARBA" id="ARBA00023326"/>
    </source>
</evidence>
<dbReference type="Gene3D" id="2.60.120.260">
    <property type="entry name" value="Galactose-binding domain-like"/>
    <property type="match status" value="1"/>
</dbReference>
<dbReference type="FunFam" id="2.60.120.260:FF:000118">
    <property type="entry name" value="Beta-mannosidase B"/>
    <property type="match status" value="1"/>
</dbReference>
<evidence type="ECO:0000256" key="5">
    <source>
        <dbReference type="ARBA" id="ARBA00023277"/>
    </source>
</evidence>
<evidence type="ECO:0000256" key="3">
    <source>
        <dbReference type="ARBA" id="ARBA00012754"/>
    </source>
</evidence>
<dbReference type="EMBL" id="CP086355">
    <property type="protein sequence ID" value="UNI15567.1"/>
    <property type="molecule type" value="Genomic_DNA"/>
</dbReference>
<feature type="domain" description="Mannosidase Ig/CBM-like" evidence="12">
    <location>
        <begin position="675"/>
        <end position="761"/>
    </location>
</feature>
<keyword evidence="7" id="KW-0624">Polysaccharide degradation</keyword>
<dbReference type="Gene3D" id="2.60.40.10">
    <property type="entry name" value="Immunoglobulins"/>
    <property type="match status" value="1"/>
</dbReference>
<sequence>MTNLAKRVELSSGWTFKQTDEGEDAWAPAAKIPTVSHLDLMANDRIPDPFLGLNELDVEWVGEKSWTYRTTFDAPDGAANSSVFLLFEGLDTFATVTLNGSVVLKSDNMFLSHRVDITKLLKDSNSLVIDFDSALLRGRALEKEHSDYRFIAHNGETGRLAVRKAQYHWGWDWGPVIMTAGPWRPVYLEVSSSHVEDFWVKYEVSGNLTTATGTVEVRSSGQVDQLRLSISSNSGTAFSGSACSAASGKVNIEFKIDDLKAWYPVGYGDQSLYDVTVEIIRNGSVVDRMTKRTGFRRSELVQKDDAHGQSFYFRVNGVDIFAGGSCWIPADNFLPRLTREKYREWLQLMIEGNQVMTRVWGGGIYEDDAFYEICDELGILVWQDFMFACGSYPTWPSLRDSVEAEARQNIRRLRHHPSIVLYAGNNEDYQIQEGYNLDYDYENKDAESWLKSSYPARYYYEHLLPKVMAGESPSVPYWPSSPFSGGKRSDDLTVGDVHQWNVWHGTQEKYQTYAKIGGRFNSEFGLEAFPQQATVEHFVTKPSEMYPQSHTLDFHNKADGHERRIATYLVENFRPPTDVKSHIYLTQLSQSEALGYAYRGFRRQWGHERHCGGALVWQLNDCWPCTSWAIVDFFLRKKPGFYTVARALRPITVGVEREHHDWSVCHARPAKKSPFSVWISSSKLTETTGDVEIRFFSVQTGAEVKAAIIKSNVAIAPNGTTEIYTGEIDNVNEEPHVVAVRLLSSGKVIAREADWPQPLKYLAFPDRGVKVEASPGRYIITAHRPTKGLVLGEKDGVRLSDNGVDVMPGDEQVIQVDGSSVQGTPSFQYLGMNEA</sequence>
<keyword evidence="4 14" id="KW-0378">Hydrolase</keyword>
<evidence type="ECO:0000256" key="1">
    <source>
        <dbReference type="ARBA" id="ARBA00000829"/>
    </source>
</evidence>
<accession>A0A9Q8QA75</accession>
<dbReference type="Pfam" id="PF17786">
    <property type="entry name" value="Mannosidase_ig"/>
    <property type="match status" value="1"/>
</dbReference>
<dbReference type="SUPFAM" id="SSF49785">
    <property type="entry name" value="Galactose-binding domain-like"/>
    <property type="match status" value="1"/>
</dbReference>
<dbReference type="Pfam" id="PF22666">
    <property type="entry name" value="Glyco_hydro_2_N2"/>
    <property type="match status" value="1"/>
</dbReference>
<dbReference type="AlphaFoldDB" id="A0A9Q8QA75"/>
<evidence type="ECO:0000256" key="8">
    <source>
        <dbReference type="ARBA" id="ARBA00038429"/>
    </source>
</evidence>
<dbReference type="PANTHER" id="PTHR43730">
    <property type="entry name" value="BETA-MANNOSIDASE"/>
    <property type="match status" value="1"/>
</dbReference>
<evidence type="ECO:0000256" key="2">
    <source>
        <dbReference type="ARBA" id="ARBA00004740"/>
    </source>
</evidence>
<dbReference type="InterPro" id="IPR008979">
    <property type="entry name" value="Galactose-bd-like_sf"/>
</dbReference>
<keyword evidence="6 14" id="KW-0326">Glycosidase</keyword>
<dbReference type="InterPro" id="IPR013783">
    <property type="entry name" value="Ig-like_fold"/>
</dbReference>
<dbReference type="KEGG" id="ptkz:JDV02_002091"/>
<dbReference type="Gene3D" id="3.20.20.80">
    <property type="entry name" value="Glycosidases"/>
    <property type="match status" value="1"/>
</dbReference>
<dbReference type="InterPro" id="IPR017853">
    <property type="entry name" value="GH"/>
</dbReference>
<dbReference type="RefSeq" id="XP_047839048.1">
    <property type="nucleotide sequence ID" value="XM_047983078.1"/>
</dbReference>
<dbReference type="GO" id="GO:0004567">
    <property type="term" value="F:beta-mannosidase activity"/>
    <property type="evidence" value="ECO:0007669"/>
    <property type="project" value="UniProtKB-EC"/>
</dbReference>
<comment type="similarity">
    <text evidence="8">Belongs to the glycosyl hydrolase 2 family. Beta-mannosidase B subfamily.</text>
</comment>
<organism evidence="14 15">
    <name type="scientific">Purpureocillium takamizusanense</name>
    <dbReference type="NCBI Taxonomy" id="2060973"/>
    <lineage>
        <taxon>Eukaryota</taxon>
        <taxon>Fungi</taxon>
        <taxon>Dikarya</taxon>
        <taxon>Ascomycota</taxon>
        <taxon>Pezizomycotina</taxon>
        <taxon>Sordariomycetes</taxon>
        <taxon>Hypocreomycetidae</taxon>
        <taxon>Hypocreales</taxon>
        <taxon>Ophiocordycipitaceae</taxon>
        <taxon>Purpureocillium</taxon>
    </lineage>
</organism>
<dbReference type="Proteomes" id="UP000829364">
    <property type="component" value="Chromosome 2"/>
</dbReference>
<dbReference type="GO" id="GO:0000272">
    <property type="term" value="P:polysaccharide catabolic process"/>
    <property type="evidence" value="ECO:0007669"/>
    <property type="project" value="UniProtKB-KW"/>
</dbReference>
<dbReference type="EC" id="3.2.1.25" evidence="3"/>
<evidence type="ECO:0000259" key="13">
    <source>
        <dbReference type="Pfam" id="PF22666"/>
    </source>
</evidence>
<dbReference type="GeneID" id="72064052"/>
<evidence type="ECO:0000256" key="9">
    <source>
        <dbReference type="ARBA" id="ARBA00041069"/>
    </source>
</evidence>
<name>A0A9Q8QA75_9HYPO</name>
<dbReference type="SUPFAM" id="SSF51445">
    <property type="entry name" value="(Trans)glycosidases"/>
    <property type="match status" value="1"/>
</dbReference>